<feature type="compositionally biased region" description="Acidic residues" evidence="1">
    <location>
        <begin position="613"/>
        <end position="626"/>
    </location>
</feature>
<feature type="compositionally biased region" description="Basic residues" evidence="1">
    <location>
        <begin position="161"/>
        <end position="186"/>
    </location>
</feature>
<dbReference type="EMBL" id="CP069023">
    <property type="protein sequence ID" value="QRC91070.1"/>
    <property type="molecule type" value="Genomic_DNA"/>
</dbReference>
<feature type="compositionally biased region" description="Polar residues" evidence="1">
    <location>
        <begin position="712"/>
        <end position="721"/>
    </location>
</feature>
<feature type="compositionally biased region" description="Polar residues" evidence="1">
    <location>
        <begin position="735"/>
        <end position="752"/>
    </location>
</feature>
<dbReference type="AlphaFoldDB" id="A0A7U2ETZ2"/>
<feature type="compositionally biased region" description="Polar residues" evidence="1">
    <location>
        <begin position="678"/>
        <end position="691"/>
    </location>
</feature>
<feature type="compositionally biased region" description="Basic and acidic residues" evidence="1">
    <location>
        <begin position="781"/>
        <end position="805"/>
    </location>
</feature>
<feature type="compositionally biased region" description="Polar residues" evidence="1">
    <location>
        <begin position="1"/>
        <end position="20"/>
    </location>
</feature>
<accession>A0A7U2ETZ2</accession>
<feature type="compositionally biased region" description="Basic and acidic residues" evidence="1">
    <location>
        <begin position="493"/>
        <end position="511"/>
    </location>
</feature>
<evidence type="ECO:0000313" key="3">
    <source>
        <dbReference type="Proteomes" id="UP000663193"/>
    </source>
</evidence>
<feature type="compositionally biased region" description="Low complexity" evidence="1">
    <location>
        <begin position="807"/>
        <end position="821"/>
    </location>
</feature>
<feature type="compositionally biased region" description="Low complexity" evidence="1">
    <location>
        <begin position="48"/>
        <end position="60"/>
    </location>
</feature>
<evidence type="ECO:0000313" key="2">
    <source>
        <dbReference type="EMBL" id="QRC91070.1"/>
    </source>
</evidence>
<feature type="compositionally biased region" description="Pro residues" evidence="1">
    <location>
        <begin position="839"/>
        <end position="853"/>
    </location>
</feature>
<reference evidence="3" key="1">
    <citation type="journal article" date="2021" name="BMC Genomics">
        <title>Chromosome-level genome assembly and manually-curated proteome of model necrotroph Parastagonospora nodorum Sn15 reveals a genome-wide trove of candidate effector homologs, and redundancy of virulence-related functions within an accessory chromosome.</title>
        <authorList>
            <person name="Bertazzoni S."/>
            <person name="Jones D.A.B."/>
            <person name="Phan H.T."/>
            <person name="Tan K.-C."/>
            <person name="Hane J.K."/>
        </authorList>
    </citation>
    <scope>NUCLEOTIDE SEQUENCE [LARGE SCALE GENOMIC DNA]</scope>
    <source>
        <strain evidence="3">SN15 / ATCC MYA-4574 / FGSC 10173)</strain>
    </source>
</reference>
<feature type="compositionally biased region" description="Acidic residues" evidence="1">
    <location>
        <begin position="142"/>
        <end position="151"/>
    </location>
</feature>
<organism evidence="2 3">
    <name type="scientific">Phaeosphaeria nodorum (strain SN15 / ATCC MYA-4574 / FGSC 10173)</name>
    <name type="common">Glume blotch fungus</name>
    <name type="synonym">Parastagonospora nodorum</name>
    <dbReference type="NCBI Taxonomy" id="321614"/>
    <lineage>
        <taxon>Eukaryota</taxon>
        <taxon>Fungi</taxon>
        <taxon>Dikarya</taxon>
        <taxon>Ascomycota</taxon>
        <taxon>Pezizomycotina</taxon>
        <taxon>Dothideomycetes</taxon>
        <taxon>Pleosporomycetidae</taxon>
        <taxon>Pleosporales</taxon>
        <taxon>Pleosporineae</taxon>
        <taxon>Phaeosphaeriaceae</taxon>
        <taxon>Parastagonospora</taxon>
    </lineage>
</organism>
<dbReference type="VEuPathDB" id="FungiDB:JI435_005740"/>
<feature type="region of interest" description="Disordered" evidence="1">
    <location>
        <begin position="477"/>
        <end position="853"/>
    </location>
</feature>
<feature type="region of interest" description="Disordered" evidence="1">
    <location>
        <begin position="1"/>
        <end position="74"/>
    </location>
</feature>
<sequence length="1002" mass="108941">MPTPRGQPTRSSQRRNSLQDDTPVRTRAGRGGKSAPFKPEEPDFAPQKSSPTKLSPTTTRKTTRSASNISGRSFEAAPEVYASYEEPLLMVFGLPPSFFDRMKKHHGKLPKERKSLNSSLTRAGDTSDDEQDSELEEKTADESEEESEVEEPPVSQVTPRGRGRGRGGRGGRGRGGRGRGRGRGGRPRGGAARAVSPVRARMSRNVAPMNPLTEEEDDDSANQGSRTHRAKPSSGSNDEPMGEAVDSDDDNDNAIADDESDEDEEIQIVQKASATPGSSPPDGLQDSVLGGTYVPSAASQPDYGPSNKNSRSSKASKALSVPKVQLLSKSATQTPRNATPAEFAVPALLNPEDDVLSDSDLPEPWIEGAPVPLEADCEDRADFLLQKRFKPMVDVQEVIASLTKFAVSQRSTESLYALAENTQNILKHWQDQYLMLDARTAPHMHPAKKACNGGRIPIATDVFEAMKEADLYGYNYDPKKNPEAQDPWGQRPGAEKSGGRELRTRRNRDMLDSAPASEDEDEEDGEGRPAKRQRRATRKFDGSDAGTGTNTPKKHNGWGGARKKGVSRFSKNASETPEPESRPTKRARTAASNLLHQRIQEMREASLVSTGSGDEESSAMEVDDYSDTNVKRGRPAGSKNVARRSDYGVKKGPRKKPGEASAPAPSAHGPNAPPPALQSMSEGQGQFTLDQPLSEPASIHPNSAEGIFQATPHPSASQEMAASQPEMADAYMSTAPLSQYTNNYAEETSPASGSRRKPRVKSEKRSQSMTIWWAERKARKKEQDEKHGTPLKEESRPGSSNERRGGRASTGSAAAASSTTPAEPPRRASLHYPDHPHHYPPPDPYSAHHGPPPLTAPSPMYMFASATPQAPHSLLQYSPLAALPSGGAYPFSGPPPLGPAPQYGARALAPAPLHQQPRPTLRHTVRRAPRPRGHRVVDSSCAMARRHWLPRRCRISARMRLCHWAGSARSRSWCLGRRRARGGEVVRSQFPGTSWIQSCLID</sequence>
<feature type="compositionally biased region" description="Basic residues" evidence="1">
    <location>
        <begin position="552"/>
        <end position="566"/>
    </location>
</feature>
<proteinExistence type="predicted"/>
<name>A0A7U2ETZ2_PHANO</name>
<feature type="compositionally biased region" description="Low complexity" evidence="1">
    <location>
        <begin position="306"/>
        <end position="320"/>
    </location>
</feature>
<gene>
    <name evidence="2" type="ORF">JI435_005740</name>
</gene>
<feature type="compositionally biased region" description="Acidic residues" evidence="1">
    <location>
        <begin position="245"/>
        <end position="266"/>
    </location>
</feature>
<feature type="compositionally biased region" description="Acidic residues" evidence="1">
    <location>
        <begin position="126"/>
        <end position="135"/>
    </location>
</feature>
<dbReference type="OrthoDB" id="4115400at2759"/>
<dbReference type="Proteomes" id="UP000663193">
    <property type="component" value="Chromosome 1"/>
</dbReference>
<keyword evidence="3" id="KW-1185">Reference proteome</keyword>
<protein>
    <submittedName>
        <fullName evidence="2">Uncharacterized protein</fullName>
    </submittedName>
</protein>
<evidence type="ECO:0000256" key="1">
    <source>
        <dbReference type="SAM" id="MobiDB-lite"/>
    </source>
</evidence>
<feature type="region of interest" description="Disordered" evidence="1">
    <location>
        <begin position="98"/>
        <end position="322"/>
    </location>
</feature>